<dbReference type="EMBL" id="CM039434">
    <property type="protein sequence ID" value="KAI4324291.1"/>
    <property type="molecule type" value="Genomic_DNA"/>
</dbReference>
<gene>
    <name evidence="1" type="ORF">L6164_023842</name>
</gene>
<evidence type="ECO:0000313" key="1">
    <source>
        <dbReference type="EMBL" id="KAI4324291.1"/>
    </source>
</evidence>
<reference evidence="1 2" key="1">
    <citation type="journal article" date="2022" name="DNA Res.">
        <title>Chromosomal-level genome assembly of the orchid tree Bauhinia variegata (Leguminosae; Cercidoideae) supports the allotetraploid origin hypothesis of Bauhinia.</title>
        <authorList>
            <person name="Zhong Y."/>
            <person name="Chen Y."/>
            <person name="Zheng D."/>
            <person name="Pang J."/>
            <person name="Liu Y."/>
            <person name="Luo S."/>
            <person name="Meng S."/>
            <person name="Qian L."/>
            <person name="Wei D."/>
            <person name="Dai S."/>
            <person name="Zhou R."/>
        </authorList>
    </citation>
    <scope>NUCLEOTIDE SEQUENCE [LARGE SCALE GENOMIC DNA]</scope>
    <source>
        <strain evidence="1">BV-YZ2020</strain>
    </source>
</reference>
<name>A0ACB9MJV2_BAUVA</name>
<protein>
    <submittedName>
        <fullName evidence="1">Uncharacterized protein</fullName>
    </submittedName>
</protein>
<sequence length="212" mass="22783">MRMKTTLVAFFFLAFSSALSTALGRSMAAFDADPVLDDGNNPVIDGGSYLLIQSSGHSGGGVELAALDGETCPISVVQGYTFLGIPVTVNISSSTQNANYVYPTTPVDIHFQTVYPCASSSKWIVKNSTSVPSVFVGEEDDSTVPGHFLIKKLGKQDKYENHMFVFCPDITPATCWDVGFSSFKGERLGKNPGNPFTFIFSKIGGMNSKHIV</sequence>
<keyword evidence="2" id="KW-1185">Reference proteome</keyword>
<organism evidence="1 2">
    <name type="scientific">Bauhinia variegata</name>
    <name type="common">Purple orchid tree</name>
    <name type="synonym">Phanera variegata</name>
    <dbReference type="NCBI Taxonomy" id="167791"/>
    <lineage>
        <taxon>Eukaryota</taxon>
        <taxon>Viridiplantae</taxon>
        <taxon>Streptophyta</taxon>
        <taxon>Embryophyta</taxon>
        <taxon>Tracheophyta</taxon>
        <taxon>Spermatophyta</taxon>
        <taxon>Magnoliopsida</taxon>
        <taxon>eudicotyledons</taxon>
        <taxon>Gunneridae</taxon>
        <taxon>Pentapetalae</taxon>
        <taxon>rosids</taxon>
        <taxon>fabids</taxon>
        <taxon>Fabales</taxon>
        <taxon>Fabaceae</taxon>
        <taxon>Cercidoideae</taxon>
        <taxon>Cercideae</taxon>
        <taxon>Bauhiniinae</taxon>
        <taxon>Bauhinia</taxon>
    </lineage>
</organism>
<dbReference type="Proteomes" id="UP000828941">
    <property type="component" value="Chromosome 9"/>
</dbReference>
<proteinExistence type="predicted"/>
<comment type="caution">
    <text evidence="1">The sequence shown here is derived from an EMBL/GenBank/DDBJ whole genome shotgun (WGS) entry which is preliminary data.</text>
</comment>
<accession>A0ACB9MJV2</accession>
<evidence type="ECO:0000313" key="2">
    <source>
        <dbReference type="Proteomes" id="UP000828941"/>
    </source>
</evidence>